<feature type="transmembrane region" description="Helical" evidence="1">
    <location>
        <begin position="223"/>
        <end position="239"/>
    </location>
</feature>
<feature type="transmembrane region" description="Helical" evidence="1">
    <location>
        <begin position="198"/>
        <end position="216"/>
    </location>
</feature>
<dbReference type="EMBL" id="JAMGBD010000001">
    <property type="protein sequence ID" value="MCL6682704.1"/>
    <property type="molecule type" value="Genomic_DNA"/>
</dbReference>
<feature type="transmembrane region" description="Helical" evidence="1">
    <location>
        <begin position="275"/>
        <end position="294"/>
    </location>
</feature>
<accession>A0ABT0RJA8</accession>
<keyword evidence="1" id="KW-0472">Membrane</keyword>
<sequence length="647" mass="70301">MQQPSYRPDIDGLRAFAVLAVIFYHFGLSGFSGGYVGVDVFFVISGFLITQILVREHELGRYSIVKFYERRVRRIIPALLVLLALTLAAGWIFLAPAEYSDLGKSTLSALGFVSNIKFWRGSGYFDQAAVRPILHTWSLAVEEQFYIFYPLLLALLYRLGKRWIGPVILTGLAVSLLLSAAGVFLSPSATFFLIPTRAWELMVGAVLALGLVPGIARRGAAEILAIVGTIMLAASVLLYDQRTFFPGLAALLPCLGTALLIHSGSGQETRVKALLSWRPIVVVGLMSYSLYLYHFPIHIYAVRLLSRELTPTDAAIGIALTFVLAFLSWRYVERPFRQRDRFTRRQIFAFGALGSLAVAIPAAAVVATTGAIQRFSEADRQMVSAASDFSPDGLSCINMDVRTAMRASQCHVGDGTNAERGTGDDLLVVGDSHAAAILPAARSAAQSLRLSGTILAYNSCAPLLGAAAPALSWKDAKGCADRNREWVRIVQHSNIGTVVLAGYWSSHLQSWDKYEGDGGRHMARALNRTMDALAGKRIVILLDVPHARQPIWIDAIFARRFGRPNQKLISGGDDEAAQIIRRVAAGRAEVIDLSAPFCTAGQCALFDRQGRPILTDSNHVTASVSREVLAPLLYAGLAAQPPVTSSK</sequence>
<dbReference type="PANTHER" id="PTHR23028">
    <property type="entry name" value="ACETYLTRANSFERASE"/>
    <property type="match status" value="1"/>
</dbReference>
<dbReference type="InterPro" id="IPR043968">
    <property type="entry name" value="SGNH"/>
</dbReference>
<keyword evidence="1" id="KW-1133">Transmembrane helix</keyword>
<feature type="transmembrane region" description="Helical" evidence="1">
    <location>
        <begin position="314"/>
        <end position="332"/>
    </location>
</feature>
<dbReference type="InterPro" id="IPR050879">
    <property type="entry name" value="Acyltransferase_3"/>
</dbReference>
<feature type="transmembrane region" description="Helical" evidence="1">
    <location>
        <begin position="245"/>
        <end position="263"/>
    </location>
</feature>
<feature type="transmembrane region" description="Helical" evidence="1">
    <location>
        <begin position="347"/>
        <end position="372"/>
    </location>
</feature>
<keyword evidence="4" id="KW-0012">Acyltransferase</keyword>
<keyword evidence="5" id="KW-1185">Reference proteome</keyword>
<protein>
    <submittedName>
        <fullName evidence="4">Acyltransferase</fullName>
    </submittedName>
</protein>
<feature type="transmembrane region" description="Helical" evidence="1">
    <location>
        <begin position="167"/>
        <end position="186"/>
    </location>
</feature>
<feature type="transmembrane region" description="Helical" evidence="1">
    <location>
        <begin position="75"/>
        <end position="94"/>
    </location>
</feature>
<dbReference type="RefSeq" id="WP_249846657.1">
    <property type="nucleotide sequence ID" value="NZ_JAMGBD010000001.1"/>
</dbReference>
<feature type="transmembrane region" description="Helical" evidence="1">
    <location>
        <begin position="12"/>
        <end position="28"/>
    </location>
</feature>
<name>A0ABT0RJA8_9SPHN</name>
<dbReference type="Pfam" id="PF19040">
    <property type="entry name" value="SGNH"/>
    <property type="match status" value="1"/>
</dbReference>
<evidence type="ECO:0000259" key="3">
    <source>
        <dbReference type="Pfam" id="PF19040"/>
    </source>
</evidence>
<dbReference type="InterPro" id="IPR002656">
    <property type="entry name" value="Acyl_transf_3_dom"/>
</dbReference>
<dbReference type="Pfam" id="PF01757">
    <property type="entry name" value="Acyl_transf_3"/>
    <property type="match status" value="1"/>
</dbReference>
<gene>
    <name evidence="4" type="ORF">LZ536_02155</name>
</gene>
<evidence type="ECO:0000313" key="5">
    <source>
        <dbReference type="Proteomes" id="UP001165363"/>
    </source>
</evidence>
<evidence type="ECO:0000313" key="4">
    <source>
        <dbReference type="EMBL" id="MCL6682704.1"/>
    </source>
</evidence>
<feature type="domain" description="Acyltransferase 3" evidence="2">
    <location>
        <begin position="9"/>
        <end position="329"/>
    </location>
</feature>
<dbReference type="GO" id="GO:0016746">
    <property type="term" value="F:acyltransferase activity"/>
    <property type="evidence" value="ECO:0007669"/>
    <property type="project" value="UniProtKB-KW"/>
</dbReference>
<feature type="transmembrane region" description="Helical" evidence="1">
    <location>
        <begin position="34"/>
        <end position="54"/>
    </location>
</feature>
<feature type="transmembrane region" description="Helical" evidence="1">
    <location>
        <begin position="144"/>
        <end position="160"/>
    </location>
</feature>
<proteinExistence type="predicted"/>
<feature type="domain" description="SGNH" evidence="3">
    <location>
        <begin position="408"/>
        <end position="628"/>
    </location>
</feature>
<keyword evidence="4" id="KW-0808">Transferase</keyword>
<organism evidence="4 5">
    <name type="scientific">Sphingomonas alba</name>
    <dbReference type="NCBI Taxonomy" id="2908208"/>
    <lineage>
        <taxon>Bacteria</taxon>
        <taxon>Pseudomonadati</taxon>
        <taxon>Pseudomonadota</taxon>
        <taxon>Alphaproteobacteria</taxon>
        <taxon>Sphingomonadales</taxon>
        <taxon>Sphingomonadaceae</taxon>
        <taxon>Sphingomonas</taxon>
    </lineage>
</organism>
<reference evidence="4" key="1">
    <citation type="submission" date="2022-05" db="EMBL/GenBank/DDBJ databases">
        <authorList>
            <person name="Jo J.-H."/>
            <person name="Im W.-T."/>
        </authorList>
    </citation>
    <scope>NUCLEOTIDE SEQUENCE</scope>
    <source>
        <strain evidence="4">SE158</strain>
    </source>
</reference>
<evidence type="ECO:0000259" key="2">
    <source>
        <dbReference type="Pfam" id="PF01757"/>
    </source>
</evidence>
<evidence type="ECO:0000256" key="1">
    <source>
        <dbReference type="SAM" id="Phobius"/>
    </source>
</evidence>
<dbReference type="PANTHER" id="PTHR23028:SF53">
    <property type="entry name" value="ACYL_TRANSF_3 DOMAIN-CONTAINING PROTEIN"/>
    <property type="match status" value="1"/>
</dbReference>
<keyword evidence="1" id="KW-0812">Transmembrane</keyword>
<dbReference type="Proteomes" id="UP001165363">
    <property type="component" value="Unassembled WGS sequence"/>
</dbReference>
<comment type="caution">
    <text evidence="4">The sequence shown here is derived from an EMBL/GenBank/DDBJ whole genome shotgun (WGS) entry which is preliminary data.</text>
</comment>